<keyword evidence="3" id="KW-1185">Reference proteome</keyword>
<dbReference type="AlphaFoldDB" id="A0A1H1GCE5"/>
<dbReference type="STRING" id="1095778.SAMN04489842_2367"/>
<dbReference type="RefSeq" id="WP_090381874.1">
    <property type="nucleotide sequence ID" value="NZ_FNLC01000002.1"/>
</dbReference>
<organism evidence="2 3">
    <name type="scientific">Natronobacterium texcoconense</name>
    <dbReference type="NCBI Taxonomy" id="1095778"/>
    <lineage>
        <taxon>Archaea</taxon>
        <taxon>Methanobacteriati</taxon>
        <taxon>Methanobacteriota</taxon>
        <taxon>Stenosarchaea group</taxon>
        <taxon>Halobacteria</taxon>
        <taxon>Halobacteriales</taxon>
        <taxon>Natrialbaceae</taxon>
        <taxon>Natronobacterium</taxon>
    </lineage>
</organism>
<evidence type="ECO:0000313" key="2">
    <source>
        <dbReference type="EMBL" id="SDR10860.1"/>
    </source>
</evidence>
<evidence type="ECO:0000259" key="1">
    <source>
        <dbReference type="PROSITE" id="PS00028"/>
    </source>
</evidence>
<dbReference type="InterPro" id="IPR013087">
    <property type="entry name" value="Znf_C2H2_type"/>
</dbReference>
<accession>A0A1H1GCE5</accession>
<dbReference type="EMBL" id="FNLC01000002">
    <property type="protein sequence ID" value="SDR10860.1"/>
    <property type="molecule type" value="Genomic_DNA"/>
</dbReference>
<gene>
    <name evidence="2" type="ORF">SAMN04489842_2367</name>
</gene>
<dbReference type="Proteomes" id="UP000198848">
    <property type="component" value="Unassembled WGS sequence"/>
</dbReference>
<evidence type="ECO:0000313" key="3">
    <source>
        <dbReference type="Proteomes" id="UP000198848"/>
    </source>
</evidence>
<feature type="domain" description="C2H2-type" evidence="1">
    <location>
        <begin position="8"/>
        <end position="29"/>
    </location>
</feature>
<name>A0A1H1GCE5_NATTX</name>
<proteinExistence type="predicted"/>
<dbReference type="PROSITE" id="PS00028">
    <property type="entry name" value="ZINC_FINGER_C2H2_1"/>
    <property type="match status" value="1"/>
</dbReference>
<dbReference type="OrthoDB" id="205766at2157"/>
<reference evidence="3" key="1">
    <citation type="submission" date="2016-10" db="EMBL/GenBank/DDBJ databases">
        <authorList>
            <person name="Varghese N."/>
            <person name="Submissions S."/>
        </authorList>
    </citation>
    <scope>NUCLEOTIDE SEQUENCE [LARGE SCALE GENOMIC DNA]</scope>
    <source>
        <strain evidence="3">DSM 24767</strain>
    </source>
</reference>
<protein>
    <recommendedName>
        <fullName evidence="1">C2H2-type domain-containing protein</fullName>
    </recommendedName>
</protein>
<sequence>MTTDQQRCPLCTEQYDDRTDLRVHLEVQHRKSEIVSSLLDLHGSSYFVPVEESGSVPGDREQPVPPA</sequence>